<evidence type="ECO:0000256" key="1">
    <source>
        <dbReference type="ARBA" id="ARBA00008779"/>
    </source>
</evidence>
<dbReference type="RefSeq" id="WP_089669968.1">
    <property type="nucleotide sequence ID" value="NZ_FOJA01000001.1"/>
</dbReference>
<sequence length="442" mass="49112">MTDERPNVVLVHSHDLGRHVGSYGRSVDTPNLDALAGEGAVFENHFVTAPQCSPSRGSLHTGCYPHVNGLMGLAHHHWELDDDVPAMPELLADAGYETHLFGLQHVTEDPRSVGFQHDHTTWRVKPSAAALLADTRARTVADTVETFLEADAYAEPFFASVGFFEAHRIDVDGLFRFDDGSYDPPDPEDVDCPPFLPDGPGVREDLAELEGMVAAIDDAVGRIVDALDDSGLRDDTLVLFTTEHGIAFPRAKGSCYDGGIEAALVARLPGVVDAGRRYDELVSNVDVLPTVLDLVDVTHPGDVDGRSFLPLLTDQKYLPREQVFSELTWHGRYNPIRAVRTDQYKYVRNFWHLPTVTLTTDVFVSRAGREVREQYYSADRPYEELYDLESDPTESTNLAGEAAYESVRAELEERLVAWMRRTDDPLLDGPVPPADMETIEPW</sequence>
<dbReference type="EMBL" id="FOJA01000001">
    <property type="protein sequence ID" value="SEW27373.1"/>
    <property type="molecule type" value="Genomic_DNA"/>
</dbReference>
<gene>
    <name evidence="4" type="ORF">SAMN04487945_2674</name>
</gene>
<accession>A0A1I0QJK1</accession>
<proteinExistence type="inferred from homology"/>
<dbReference type="CDD" id="cd16027">
    <property type="entry name" value="SGSH"/>
    <property type="match status" value="1"/>
</dbReference>
<feature type="domain" description="Sulfatase N-terminal" evidence="3">
    <location>
        <begin position="6"/>
        <end position="297"/>
    </location>
</feature>
<dbReference type="STRING" id="355548.SAMN04487945_2674"/>
<dbReference type="SUPFAM" id="SSF53649">
    <property type="entry name" value="Alkaline phosphatase-like"/>
    <property type="match status" value="1"/>
</dbReference>
<dbReference type="PANTHER" id="PTHR42693:SF53">
    <property type="entry name" value="ENDO-4-O-SULFATASE"/>
    <property type="match status" value="1"/>
</dbReference>
<evidence type="ECO:0000313" key="4">
    <source>
        <dbReference type="EMBL" id="SEW27373.1"/>
    </source>
</evidence>
<protein>
    <submittedName>
        <fullName evidence="4">Arylsulfatase A</fullName>
    </submittedName>
</protein>
<evidence type="ECO:0000256" key="2">
    <source>
        <dbReference type="ARBA" id="ARBA00022801"/>
    </source>
</evidence>
<name>A0A1I0QJK1_9EURY</name>
<comment type="similarity">
    <text evidence="1">Belongs to the sulfatase family.</text>
</comment>
<dbReference type="InterPro" id="IPR017850">
    <property type="entry name" value="Alkaline_phosphatase_core_sf"/>
</dbReference>
<dbReference type="PANTHER" id="PTHR42693">
    <property type="entry name" value="ARYLSULFATASE FAMILY MEMBER"/>
    <property type="match status" value="1"/>
</dbReference>
<evidence type="ECO:0000259" key="3">
    <source>
        <dbReference type="Pfam" id="PF00884"/>
    </source>
</evidence>
<dbReference type="Gene3D" id="3.40.720.10">
    <property type="entry name" value="Alkaline Phosphatase, subunit A"/>
    <property type="match status" value="1"/>
</dbReference>
<dbReference type="AlphaFoldDB" id="A0A1I0QJK1"/>
<dbReference type="OrthoDB" id="145229at2157"/>
<dbReference type="InterPro" id="IPR000917">
    <property type="entry name" value="Sulfatase_N"/>
</dbReference>
<dbReference type="InterPro" id="IPR050738">
    <property type="entry name" value="Sulfatase"/>
</dbReference>
<organism evidence="4 5">
    <name type="scientific">Halobacterium jilantaiense</name>
    <dbReference type="NCBI Taxonomy" id="355548"/>
    <lineage>
        <taxon>Archaea</taxon>
        <taxon>Methanobacteriati</taxon>
        <taxon>Methanobacteriota</taxon>
        <taxon>Stenosarchaea group</taxon>
        <taxon>Halobacteria</taxon>
        <taxon>Halobacteriales</taxon>
        <taxon>Halobacteriaceae</taxon>
        <taxon>Halobacterium</taxon>
    </lineage>
</organism>
<dbReference type="Proteomes" id="UP000198518">
    <property type="component" value="Unassembled WGS sequence"/>
</dbReference>
<keyword evidence="5" id="KW-1185">Reference proteome</keyword>
<keyword evidence="2" id="KW-0378">Hydrolase</keyword>
<dbReference type="GO" id="GO:0004065">
    <property type="term" value="F:arylsulfatase activity"/>
    <property type="evidence" value="ECO:0007669"/>
    <property type="project" value="TreeGrafter"/>
</dbReference>
<evidence type="ECO:0000313" key="5">
    <source>
        <dbReference type="Proteomes" id="UP000198518"/>
    </source>
</evidence>
<dbReference type="Pfam" id="PF00884">
    <property type="entry name" value="Sulfatase"/>
    <property type="match status" value="1"/>
</dbReference>
<reference evidence="4 5" key="1">
    <citation type="submission" date="2016-10" db="EMBL/GenBank/DDBJ databases">
        <authorList>
            <person name="de Groot N.N."/>
        </authorList>
    </citation>
    <scope>NUCLEOTIDE SEQUENCE [LARGE SCALE GENOMIC DNA]</scope>
    <source>
        <strain evidence="4 5">CGMCC 1.5337</strain>
    </source>
</reference>